<evidence type="ECO:0000313" key="17">
    <source>
        <dbReference type="Proteomes" id="UP000199169"/>
    </source>
</evidence>
<dbReference type="Pfam" id="PF00925">
    <property type="entry name" value="GTP_cyclohydro2"/>
    <property type="match status" value="1"/>
</dbReference>
<dbReference type="GO" id="GO:0005829">
    <property type="term" value="C:cytosol"/>
    <property type="evidence" value="ECO:0007669"/>
    <property type="project" value="TreeGrafter"/>
</dbReference>
<keyword evidence="11 14" id="KW-0460">Magnesium</keyword>
<keyword evidence="13 14" id="KW-0456">Lyase</keyword>
<dbReference type="InterPro" id="IPR032677">
    <property type="entry name" value="GTP_cyclohydro_II"/>
</dbReference>
<evidence type="ECO:0000256" key="3">
    <source>
        <dbReference type="ARBA" id="ARBA00002284"/>
    </source>
</evidence>
<comment type="similarity">
    <text evidence="5">In the N-terminal section; belongs to the DHBP synthase family.</text>
</comment>
<feature type="binding site" evidence="14">
    <location>
        <begin position="147"/>
        <end position="151"/>
    </location>
    <ligand>
        <name>D-ribulose 5-phosphate</name>
        <dbReference type="ChEBI" id="CHEBI:58121"/>
    </ligand>
</feature>
<dbReference type="NCBIfam" id="TIGR00506">
    <property type="entry name" value="ribB"/>
    <property type="match status" value="1"/>
</dbReference>
<dbReference type="Proteomes" id="UP000199169">
    <property type="component" value="Unassembled WGS sequence"/>
</dbReference>
<evidence type="ECO:0000256" key="9">
    <source>
        <dbReference type="ARBA" id="ARBA00022619"/>
    </source>
</evidence>
<feature type="binding site" evidence="14">
    <location>
        <position position="150"/>
    </location>
    <ligand>
        <name>Mg(2+)</name>
        <dbReference type="ChEBI" id="CHEBI:18420"/>
        <label>2</label>
    </ligand>
</feature>
<evidence type="ECO:0000256" key="1">
    <source>
        <dbReference type="ARBA" id="ARBA00000141"/>
    </source>
</evidence>
<dbReference type="PIRSF" id="PIRSF001259">
    <property type="entry name" value="RibA"/>
    <property type="match status" value="1"/>
</dbReference>
<dbReference type="Gene3D" id="3.40.50.10990">
    <property type="entry name" value="GTP cyclohydrolase II"/>
    <property type="match status" value="1"/>
</dbReference>
<evidence type="ECO:0000256" key="12">
    <source>
        <dbReference type="ARBA" id="ARBA00023211"/>
    </source>
</evidence>
<feature type="binding site" evidence="14">
    <location>
        <position position="35"/>
    </location>
    <ligand>
        <name>Mg(2+)</name>
        <dbReference type="ChEBI" id="CHEBI:18420"/>
        <label>1</label>
    </ligand>
</feature>
<evidence type="ECO:0000256" key="7">
    <source>
        <dbReference type="ARBA" id="ARBA00012153"/>
    </source>
</evidence>
<feature type="domain" description="GTP cyclohydrolase II" evidence="15">
    <location>
        <begin position="217"/>
        <end position="368"/>
    </location>
</feature>
<dbReference type="SUPFAM" id="SSF142695">
    <property type="entry name" value="RibA-like"/>
    <property type="match status" value="1"/>
</dbReference>
<keyword evidence="9 14" id="KW-0686">Riboflavin biosynthesis</keyword>
<comment type="similarity">
    <text evidence="14">Belongs to the DHBP synthase family.</text>
</comment>
<comment type="catalytic activity">
    <reaction evidence="1 14">
        <text>D-ribulose 5-phosphate = (2S)-2-hydroxy-3-oxobutyl phosphate + formate + H(+)</text>
        <dbReference type="Rhea" id="RHEA:18457"/>
        <dbReference type="ChEBI" id="CHEBI:15378"/>
        <dbReference type="ChEBI" id="CHEBI:15740"/>
        <dbReference type="ChEBI" id="CHEBI:58121"/>
        <dbReference type="ChEBI" id="CHEBI:58830"/>
        <dbReference type="EC" id="4.1.99.12"/>
    </reaction>
</comment>
<evidence type="ECO:0000256" key="14">
    <source>
        <dbReference type="HAMAP-Rule" id="MF_00180"/>
    </source>
</evidence>
<evidence type="ECO:0000259" key="15">
    <source>
        <dbReference type="Pfam" id="PF00925"/>
    </source>
</evidence>
<evidence type="ECO:0000256" key="6">
    <source>
        <dbReference type="ARBA" id="ARBA00008976"/>
    </source>
</evidence>
<dbReference type="SUPFAM" id="SSF55821">
    <property type="entry name" value="YrdC/RibB"/>
    <property type="match status" value="1"/>
</dbReference>
<comment type="function">
    <text evidence="3 14">Catalyzes the conversion of D-ribulose 5-phosphate to formate and 3,4-dihydroxy-2-butanone 4-phosphate.</text>
</comment>
<feature type="site" description="Essential for catalytic activity" evidence="14">
    <location>
        <position position="133"/>
    </location>
</feature>
<comment type="pathway">
    <text evidence="4 14">Cofactor biosynthesis; riboflavin biosynthesis; 2-hydroxy-3-oxobutyl phosphate from D-ribulose 5-phosphate: step 1/1.</text>
</comment>
<proteinExistence type="inferred from homology"/>
<dbReference type="PANTHER" id="PTHR21327">
    <property type="entry name" value="GTP CYCLOHYDROLASE II-RELATED"/>
    <property type="match status" value="1"/>
</dbReference>
<dbReference type="GO" id="GO:0008686">
    <property type="term" value="F:3,4-dihydroxy-2-butanone-4-phosphate synthase activity"/>
    <property type="evidence" value="ECO:0007669"/>
    <property type="project" value="UniProtKB-UniRule"/>
</dbReference>
<dbReference type="NCBIfam" id="NF010626">
    <property type="entry name" value="PRK14019.1"/>
    <property type="match status" value="1"/>
</dbReference>
<dbReference type="HAMAP" id="MF_00180">
    <property type="entry name" value="RibB"/>
    <property type="match status" value="1"/>
</dbReference>
<keyword evidence="10 14" id="KW-0479">Metal-binding</keyword>
<accession>A0A1A8XUQ6</accession>
<feature type="site" description="Essential for catalytic activity" evidence="14">
    <location>
        <position position="171"/>
    </location>
</feature>
<comment type="subunit">
    <text evidence="14">Homodimer.</text>
</comment>
<evidence type="ECO:0000313" key="16">
    <source>
        <dbReference type="EMBL" id="SBT08461.1"/>
    </source>
</evidence>
<dbReference type="GO" id="GO:0009231">
    <property type="term" value="P:riboflavin biosynthetic process"/>
    <property type="evidence" value="ECO:0007669"/>
    <property type="project" value="UniProtKB-UniRule"/>
</dbReference>
<reference evidence="16 17" key="1">
    <citation type="submission" date="2016-06" db="EMBL/GenBank/DDBJ databases">
        <authorList>
            <person name="Kjaerup R.B."/>
            <person name="Dalgaard T.S."/>
            <person name="Juul-Madsen H.R."/>
        </authorList>
    </citation>
    <scope>NUCLEOTIDE SEQUENCE [LARGE SCALE GENOMIC DNA]</scope>
    <source>
        <strain evidence="16">3</strain>
    </source>
</reference>
<keyword evidence="17" id="KW-1185">Reference proteome</keyword>
<evidence type="ECO:0000256" key="13">
    <source>
        <dbReference type="ARBA" id="ARBA00023239"/>
    </source>
</evidence>
<name>A0A1A8XUQ6_9PROT</name>
<keyword evidence="12 14" id="KW-0464">Manganese</keyword>
<dbReference type="PANTHER" id="PTHR21327:SF34">
    <property type="entry name" value="3,4-DIHYDROXY-2-BUTANONE 4-PHOSPHATE SYNTHASE"/>
    <property type="match status" value="1"/>
</dbReference>
<protein>
    <recommendedName>
        <fullName evidence="8 14">3,4-dihydroxy-2-butanone 4-phosphate synthase</fullName>
        <shortName evidence="14">DHBP synthase</shortName>
        <ecNumber evidence="7 14">4.1.99.12</ecNumber>
    </recommendedName>
</protein>
<evidence type="ECO:0000256" key="8">
    <source>
        <dbReference type="ARBA" id="ARBA00018836"/>
    </source>
</evidence>
<dbReference type="InterPro" id="IPR000422">
    <property type="entry name" value="DHBP_synthase_RibB"/>
</dbReference>
<dbReference type="EMBL" id="FLQX01000135">
    <property type="protein sequence ID" value="SBT08461.1"/>
    <property type="molecule type" value="Genomic_DNA"/>
</dbReference>
<evidence type="ECO:0000256" key="11">
    <source>
        <dbReference type="ARBA" id="ARBA00022842"/>
    </source>
</evidence>
<dbReference type="InterPro" id="IPR036144">
    <property type="entry name" value="RibA-like_sf"/>
</dbReference>
<dbReference type="UniPathway" id="UPA00275">
    <property type="reaction ID" value="UER00399"/>
</dbReference>
<dbReference type="Gene3D" id="3.90.870.10">
    <property type="entry name" value="DHBP synthase"/>
    <property type="match status" value="1"/>
</dbReference>
<dbReference type="AlphaFoldDB" id="A0A1A8XUQ6"/>
<sequence>MAPQSTSADVSPIEEIIVEMRAGRMVVLVDEEDRENEGDLILAAEHATAEAINFMARFGRGLICLTLTEARCRQLGLSQMARDNKSPHSTAFTVSIEAAEGVTTGISAQDRALTIKAAVARNAQPDDIVQPGHVFPIMARPGGVLVRAGHTEAGCDLALLAGLEPAAVICEILKEDGSMARLVDLVDFARAHGLKIGTITDLIHYRSRHETLIERTLSKTVHSAHGQFTLHAYTDCTSNEVHLVLAKGEIRPDRETLVRVHEPLSVVDFLDPGGGRHTFSLDMAQAALARVDAGVIVLLHRPESGQDILATLREPVATKRPAARWDPRTYGIGAQILRDLGVGKMKLLSSPRRMPSMTGFDLEVTGHVATPADLERL</sequence>
<dbReference type="EC" id="4.1.99.12" evidence="7 14"/>
<gene>
    <name evidence="14 16" type="primary">ribB</name>
    <name evidence="16" type="ORF">ACCAA_570060</name>
</gene>
<dbReference type="GO" id="GO:0030145">
    <property type="term" value="F:manganese ion binding"/>
    <property type="evidence" value="ECO:0007669"/>
    <property type="project" value="UniProtKB-UniRule"/>
</dbReference>
<feature type="binding site" evidence="14">
    <location>
        <begin position="34"/>
        <end position="35"/>
    </location>
    <ligand>
        <name>D-ribulose 5-phosphate</name>
        <dbReference type="ChEBI" id="CHEBI:58121"/>
    </ligand>
</feature>
<dbReference type="GO" id="GO:0000287">
    <property type="term" value="F:magnesium ion binding"/>
    <property type="evidence" value="ECO:0007669"/>
    <property type="project" value="UniProtKB-UniRule"/>
</dbReference>
<organism evidence="16 17">
    <name type="scientific">Candidatus Accumulibacter aalborgensis</name>
    <dbReference type="NCBI Taxonomy" id="1860102"/>
    <lineage>
        <taxon>Bacteria</taxon>
        <taxon>Pseudomonadati</taxon>
        <taxon>Pseudomonadota</taxon>
        <taxon>Betaproteobacteria</taxon>
        <taxon>Candidatus Accumulibacter</taxon>
    </lineage>
</organism>
<feature type="binding site" evidence="14">
    <location>
        <position position="39"/>
    </location>
    <ligand>
        <name>D-ribulose 5-phosphate</name>
        <dbReference type="ChEBI" id="CHEBI:58121"/>
    </ligand>
</feature>
<comment type="cofactor">
    <cofactor evidence="14">
        <name>Mg(2+)</name>
        <dbReference type="ChEBI" id="CHEBI:18420"/>
    </cofactor>
    <cofactor evidence="14">
        <name>Mn(2+)</name>
        <dbReference type="ChEBI" id="CHEBI:29035"/>
    </cofactor>
    <text evidence="14">Binds 2 divalent metal cations per subunit. Magnesium or manganese.</text>
</comment>
<dbReference type="STRING" id="1860102.ACCAA_570060"/>
<evidence type="ECO:0000256" key="4">
    <source>
        <dbReference type="ARBA" id="ARBA00004904"/>
    </source>
</evidence>
<evidence type="ECO:0000256" key="5">
    <source>
        <dbReference type="ARBA" id="ARBA00005520"/>
    </source>
</evidence>
<dbReference type="RefSeq" id="WP_186408281.1">
    <property type="nucleotide sequence ID" value="NZ_FLQX01000135.1"/>
</dbReference>
<feature type="binding site" evidence="14">
    <location>
        <position position="35"/>
    </location>
    <ligand>
        <name>Mg(2+)</name>
        <dbReference type="ChEBI" id="CHEBI:18420"/>
        <label>2</label>
    </ligand>
</feature>
<dbReference type="FunFam" id="3.90.870.10:FF:000001">
    <property type="entry name" value="Riboflavin biosynthesis protein RibBA"/>
    <property type="match status" value="1"/>
</dbReference>
<evidence type="ECO:0000256" key="2">
    <source>
        <dbReference type="ARBA" id="ARBA00001936"/>
    </source>
</evidence>
<comment type="cofactor">
    <cofactor evidence="2">
        <name>Mn(2+)</name>
        <dbReference type="ChEBI" id="CHEBI:29035"/>
    </cofactor>
</comment>
<dbReference type="Pfam" id="PF00926">
    <property type="entry name" value="DHBP_synthase"/>
    <property type="match status" value="1"/>
</dbReference>
<dbReference type="InterPro" id="IPR017945">
    <property type="entry name" value="DHBP_synth_RibB-like_a/b_dom"/>
</dbReference>
<dbReference type="GO" id="GO:0003935">
    <property type="term" value="F:GTP cyclohydrolase II activity"/>
    <property type="evidence" value="ECO:0007669"/>
    <property type="project" value="TreeGrafter"/>
</dbReference>
<comment type="similarity">
    <text evidence="6">In the C-terminal section; belongs to the GTP cyclohydrolase II family.</text>
</comment>
<evidence type="ECO:0000256" key="10">
    <source>
        <dbReference type="ARBA" id="ARBA00022723"/>
    </source>
</evidence>